<dbReference type="InterPro" id="IPR027275">
    <property type="entry name" value="PRC-brl_dom"/>
</dbReference>
<reference evidence="5" key="1">
    <citation type="submission" date="2013-04" db="EMBL/GenBank/DDBJ databases">
        <title>Thioclava sp. 13D2W-2 Genome Sequencing.</title>
        <authorList>
            <person name="Lai Q."/>
            <person name="Li G."/>
            <person name="Shao Z."/>
        </authorList>
    </citation>
    <scope>NUCLEOTIDE SEQUENCE [LARGE SCALE GENOMIC DNA]</scope>
    <source>
        <strain evidence="5">13D2W-2</strain>
    </source>
</reference>
<dbReference type="OrthoDB" id="7876889at2"/>
<dbReference type="PATRIC" id="fig|1317124.6.peg.246"/>
<dbReference type="SUPFAM" id="SSF50346">
    <property type="entry name" value="PRC-barrel domain"/>
    <property type="match status" value="2"/>
</dbReference>
<reference evidence="4 5" key="2">
    <citation type="journal article" date="2015" name="Antonie Van Leeuwenhoek">
        <title>Thioclava indica sp. nov., isolated from surface seawater of the Indian Ocean.</title>
        <authorList>
            <person name="Liu Y."/>
            <person name="Lai Q."/>
            <person name="Du J."/>
            <person name="Xu H."/>
            <person name="Jiang L."/>
            <person name="Shao Z."/>
        </authorList>
    </citation>
    <scope>NUCLEOTIDE SEQUENCE [LARGE SCALE GENOMIC DNA]</scope>
    <source>
        <strain evidence="4 5">13D2W-2</strain>
    </source>
</reference>
<dbReference type="InterPro" id="IPR011033">
    <property type="entry name" value="PRC_barrel-like_sf"/>
</dbReference>
<feature type="region of interest" description="Disordered" evidence="1">
    <location>
        <begin position="194"/>
        <end position="232"/>
    </location>
</feature>
<dbReference type="Gene3D" id="2.30.30.240">
    <property type="entry name" value="PRC-barrel domain"/>
    <property type="match status" value="2"/>
</dbReference>
<dbReference type="RefSeq" id="WP_051855125.1">
    <property type="nucleotide sequence ID" value="NZ_AQRC01000001.1"/>
</dbReference>
<evidence type="ECO:0000256" key="1">
    <source>
        <dbReference type="SAM" id="MobiDB-lite"/>
    </source>
</evidence>
<accession>A0A085U195</accession>
<feature type="chain" id="PRO_5001797750" description="PRC-barrel domain-containing protein" evidence="2">
    <location>
        <begin position="21"/>
        <end position="390"/>
    </location>
</feature>
<dbReference type="PANTHER" id="PTHR36505">
    <property type="entry name" value="BLR1072 PROTEIN"/>
    <property type="match status" value="1"/>
</dbReference>
<feature type="compositionally biased region" description="Low complexity" evidence="1">
    <location>
        <begin position="211"/>
        <end position="229"/>
    </location>
</feature>
<dbReference type="PANTHER" id="PTHR36505:SF1">
    <property type="entry name" value="BLR1072 PROTEIN"/>
    <property type="match status" value="1"/>
</dbReference>
<dbReference type="Proteomes" id="UP000028607">
    <property type="component" value="Unassembled WGS sequence"/>
</dbReference>
<proteinExistence type="predicted"/>
<evidence type="ECO:0000313" key="4">
    <source>
        <dbReference type="EMBL" id="KFE36742.1"/>
    </source>
</evidence>
<feature type="signal peptide" evidence="2">
    <location>
        <begin position="1"/>
        <end position="20"/>
    </location>
</feature>
<evidence type="ECO:0000313" key="5">
    <source>
        <dbReference type="Proteomes" id="UP000028607"/>
    </source>
</evidence>
<dbReference type="EMBL" id="AQRC01000001">
    <property type="protein sequence ID" value="KFE36742.1"/>
    <property type="molecule type" value="Genomic_DNA"/>
</dbReference>
<dbReference type="Gene3D" id="1.20.120.20">
    <property type="entry name" value="Apolipoprotein"/>
    <property type="match status" value="1"/>
</dbReference>
<protein>
    <recommendedName>
        <fullName evidence="3">PRC-barrel domain-containing protein</fullName>
    </recommendedName>
</protein>
<dbReference type="STRING" id="1317124.DW2_01250"/>
<sequence>MKTLVTTTAIGLMLALPVSAETKTNTDMKATTSTDSAQVSMQSSASSDVFFKTIPHSLNASNLIGKRVYVSEKAMDPSQPVKASEQDWNDIGEVSDVVIGMDGSVDAVLVDVGGFLGIGEKTVAISMDTLSLIPDGNSDHEYFVVVKGSKDMLDQAPAYEGNKDGIWTDANANASMNADGSAAVDTAAQKMDNAGDNAKQAASDATDEAKQMATDAAQQTQNAADATGQKVKDAANDTGAAMKNAADNTGEAMKDAANTTGEAAKNAANETGSAIDNAVDSTAAAVGQVGQADAANGQKVDIASVDPDALRGEGIYGPNDDKVGDVSELVQGTDGKIEGVVIDVGGFLGIGAKPVEIKADQLTVLKNDTSITVHTNLTEEQLKKLPKYEG</sequence>
<keyword evidence="5" id="KW-1185">Reference proteome</keyword>
<keyword evidence="2" id="KW-0732">Signal</keyword>
<evidence type="ECO:0000259" key="3">
    <source>
        <dbReference type="Pfam" id="PF05239"/>
    </source>
</evidence>
<feature type="domain" description="PRC-barrel" evidence="3">
    <location>
        <begin position="310"/>
        <end position="360"/>
    </location>
</feature>
<dbReference type="eggNOG" id="COG3861">
    <property type="taxonomic scope" value="Bacteria"/>
</dbReference>
<feature type="domain" description="PRC-barrel" evidence="3">
    <location>
        <begin position="61"/>
        <end position="144"/>
    </location>
</feature>
<dbReference type="Pfam" id="PF05239">
    <property type="entry name" value="PRC"/>
    <property type="match status" value="2"/>
</dbReference>
<name>A0A085U195_9RHOB</name>
<evidence type="ECO:0000256" key="2">
    <source>
        <dbReference type="SAM" id="SignalP"/>
    </source>
</evidence>
<dbReference type="AlphaFoldDB" id="A0A085U195"/>
<organism evidence="4 5">
    <name type="scientific">Thioclava atlantica</name>
    <dbReference type="NCBI Taxonomy" id="1317124"/>
    <lineage>
        <taxon>Bacteria</taxon>
        <taxon>Pseudomonadati</taxon>
        <taxon>Pseudomonadota</taxon>
        <taxon>Alphaproteobacteria</taxon>
        <taxon>Rhodobacterales</taxon>
        <taxon>Paracoccaceae</taxon>
        <taxon>Thioclava</taxon>
    </lineage>
</organism>
<comment type="caution">
    <text evidence="4">The sequence shown here is derived from an EMBL/GenBank/DDBJ whole genome shotgun (WGS) entry which is preliminary data.</text>
</comment>
<gene>
    <name evidence="4" type="ORF">DW2_01250</name>
</gene>